<evidence type="ECO:0000313" key="3">
    <source>
        <dbReference type="Proteomes" id="UP000541636"/>
    </source>
</evidence>
<sequence>MKSINFRRAASLLLVFFSSAFFACQVMAAEKINYGNCFKAYGAGLKNTNVCLESYISLVASPSRFDGKFVAIIGYLKSDFGDLILYPSKGVYESGSNVESIRLIRPFSISEEVLRKAKVGAYPVAVVGSFNAGINKGAVGMPQLGYINNIIKISFSKRIPSGVKIKMDGITVVH</sequence>
<comment type="caution">
    <text evidence="2">The sequence shown here is derived from an EMBL/GenBank/DDBJ whole genome shotgun (WGS) entry which is preliminary data.</text>
</comment>
<dbReference type="AlphaFoldDB" id="A0A846ZQQ9"/>
<gene>
    <name evidence="2" type="ORF">HF690_12425</name>
</gene>
<evidence type="ECO:0000256" key="1">
    <source>
        <dbReference type="SAM" id="SignalP"/>
    </source>
</evidence>
<reference evidence="2 3" key="1">
    <citation type="journal article" date="2017" name="Int. J. Syst. Evol. Microbiol.">
        <title>Oleiagrimonas citrea sp. nov., a marine bacterium isolated from tidal flat sediment and emended description of the genus Oleiagrimonas Fang et al. 2015 and Oleiagrimonas soli.</title>
        <authorList>
            <person name="Yang S.H."/>
            <person name="Seo H.S."/>
            <person name="Seong C.N."/>
            <person name="Kwon K.K."/>
        </authorList>
    </citation>
    <scope>NUCLEOTIDE SEQUENCE [LARGE SCALE GENOMIC DNA]</scope>
    <source>
        <strain evidence="2 3">MEBiC09124</strain>
    </source>
</reference>
<evidence type="ECO:0000313" key="2">
    <source>
        <dbReference type="EMBL" id="NKZ39753.1"/>
    </source>
</evidence>
<dbReference type="EMBL" id="JAAZQD010000005">
    <property type="protein sequence ID" value="NKZ39753.1"/>
    <property type="molecule type" value="Genomic_DNA"/>
</dbReference>
<keyword evidence="1" id="KW-0732">Signal</keyword>
<organism evidence="2 3">
    <name type="scientific">Oleiagrimonas citrea</name>
    <dbReference type="NCBI Taxonomy" id="1665687"/>
    <lineage>
        <taxon>Bacteria</taxon>
        <taxon>Pseudomonadati</taxon>
        <taxon>Pseudomonadota</taxon>
        <taxon>Gammaproteobacteria</taxon>
        <taxon>Lysobacterales</taxon>
        <taxon>Rhodanobacteraceae</taxon>
        <taxon>Oleiagrimonas</taxon>
    </lineage>
</organism>
<proteinExistence type="predicted"/>
<protein>
    <submittedName>
        <fullName evidence="2">Uncharacterized protein</fullName>
    </submittedName>
</protein>
<feature type="signal peptide" evidence="1">
    <location>
        <begin position="1"/>
        <end position="28"/>
    </location>
</feature>
<feature type="chain" id="PRO_5032683770" evidence="1">
    <location>
        <begin position="29"/>
        <end position="174"/>
    </location>
</feature>
<accession>A0A846ZQQ9</accession>
<dbReference type="Proteomes" id="UP000541636">
    <property type="component" value="Unassembled WGS sequence"/>
</dbReference>
<dbReference type="RefSeq" id="WP_168609671.1">
    <property type="nucleotide sequence ID" value="NZ_JAAZQD010000005.1"/>
</dbReference>
<name>A0A846ZQQ9_9GAMM</name>
<keyword evidence="3" id="KW-1185">Reference proteome</keyword>
<dbReference type="PROSITE" id="PS51257">
    <property type="entry name" value="PROKAR_LIPOPROTEIN"/>
    <property type="match status" value="1"/>
</dbReference>